<evidence type="ECO:0000313" key="8">
    <source>
        <dbReference type="Proteomes" id="UP000037507"/>
    </source>
</evidence>
<gene>
    <name evidence="4" type="primary">lptA</name>
    <name evidence="7" type="ORF">H663_006645</name>
</gene>
<dbReference type="HAMAP" id="MF_01914">
    <property type="entry name" value="LPS_assembly_LptA"/>
    <property type="match status" value="1"/>
</dbReference>
<comment type="similarity">
    <text evidence="4">Belongs to the LptA family.</text>
</comment>
<dbReference type="GO" id="GO:0015920">
    <property type="term" value="P:lipopolysaccharide transport"/>
    <property type="evidence" value="ECO:0007669"/>
    <property type="project" value="UniProtKB-UniRule"/>
</dbReference>
<comment type="subcellular location">
    <subcellularLocation>
        <location evidence="4">Periplasm</location>
    </subcellularLocation>
</comment>
<feature type="compositionally biased region" description="Polar residues" evidence="5">
    <location>
        <begin position="196"/>
        <end position="205"/>
    </location>
</feature>
<evidence type="ECO:0000256" key="3">
    <source>
        <dbReference type="ARBA" id="ARBA00022764"/>
    </source>
</evidence>
<dbReference type="InterPro" id="IPR005653">
    <property type="entry name" value="OstA-like_N"/>
</dbReference>
<keyword evidence="3 4" id="KW-0574">Periplasm</keyword>
<evidence type="ECO:0000256" key="2">
    <source>
        <dbReference type="ARBA" id="ARBA00022729"/>
    </source>
</evidence>
<dbReference type="STRING" id="1293045.H663_00585"/>
<dbReference type="PANTHER" id="PTHR36504:SF1">
    <property type="entry name" value="LIPOPOLYSACCHARIDE EXPORT SYSTEM PROTEIN LPTA"/>
    <property type="match status" value="1"/>
</dbReference>
<evidence type="ECO:0000256" key="1">
    <source>
        <dbReference type="ARBA" id="ARBA00022448"/>
    </source>
</evidence>
<dbReference type="GO" id="GO:0001530">
    <property type="term" value="F:lipopolysaccharide binding"/>
    <property type="evidence" value="ECO:0007669"/>
    <property type="project" value="InterPro"/>
</dbReference>
<sequence>MPLAGFFWGPRPSEGWNPDPCAYNQKLSSARFMPSKSTLHPMGLLALSLGLLCASAWAEKADRDKPMHIEADTMRHDETKQLTQFNGGVVAVKGTLVLRAARMEVQQDTQGKQVAKLWAAPNERVFFRQKREGLDEFTEGEAEMAIYDNQADVVTLIQRAEVRLLRGTQLADQIHGEKIVFNNTTEVMTVDGQKQLRPSTGQAAGQTPDRNERVRAVLTPRQSASTPQAAPAAPTLRTSPNLGESKKP</sequence>
<dbReference type="GO" id="GO:0017089">
    <property type="term" value="F:glycolipid transfer activity"/>
    <property type="evidence" value="ECO:0007669"/>
    <property type="project" value="TreeGrafter"/>
</dbReference>
<evidence type="ECO:0000313" key="7">
    <source>
        <dbReference type="EMBL" id="PVE43662.1"/>
    </source>
</evidence>
<feature type="region of interest" description="Disordered" evidence="5">
    <location>
        <begin position="196"/>
        <end position="248"/>
    </location>
</feature>
<dbReference type="GO" id="GO:0030288">
    <property type="term" value="C:outer membrane-bounded periplasmic space"/>
    <property type="evidence" value="ECO:0007669"/>
    <property type="project" value="TreeGrafter"/>
</dbReference>
<dbReference type="EMBL" id="LFYT02000005">
    <property type="protein sequence ID" value="PVE43662.1"/>
    <property type="molecule type" value="Genomic_DNA"/>
</dbReference>
<name>A0A2T7UG76_9BURK</name>
<keyword evidence="8" id="KW-1185">Reference proteome</keyword>
<keyword evidence="2" id="KW-0732">Signal</keyword>
<accession>A0A2T7UG76</accession>
<comment type="subunit">
    <text evidence="4">Component of the lipopolysaccharide transport and assembly complex.</text>
</comment>
<dbReference type="Proteomes" id="UP000037507">
    <property type="component" value="Unassembled WGS sequence"/>
</dbReference>
<keyword evidence="1 4" id="KW-0813">Transport</keyword>
<comment type="caution">
    <text evidence="7">The sequence shown here is derived from an EMBL/GenBank/DDBJ whole genome shotgun (WGS) entry which is preliminary data.</text>
</comment>
<protein>
    <recommendedName>
        <fullName evidence="4">Lipopolysaccharide export system protein LptA</fullName>
    </recommendedName>
</protein>
<dbReference type="GO" id="GO:0009279">
    <property type="term" value="C:cell outer membrane"/>
    <property type="evidence" value="ECO:0007669"/>
    <property type="project" value="TreeGrafter"/>
</dbReference>
<dbReference type="AlphaFoldDB" id="A0A2T7UG76"/>
<reference evidence="7" key="1">
    <citation type="submission" date="2017-04" db="EMBL/GenBank/DDBJ databases">
        <title>Unexpected and diverse lifestyles within the genus Limnohabitans.</title>
        <authorList>
            <person name="Kasalicky V."/>
            <person name="Mehrshad M."/>
            <person name="Andrei S.-A."/>
            <person name="Salcher M."/>
            <person name="Kratochvilova H."/>
            <person name="Simek K."/>
            <person name="Ghai R."/>
        </authorList>
    </citation>
    <scope>NUCLEOTIDE SEQUENCE [LARGE SCALE GENOMIC DNA]</scope>
    <source>
        <strain evidence="7">II-D5</strain>
    </source>
</reference>
<evidence type="ECO:0000256" key="5">
    <source>
        <dbReference type="SAM" id="MobiDB-lite"/>
    </source>
</evidence>
<dbReference type="Pfam" id="PF03968">
    <property type="entry name" value="LptD_N"/>
    <property type="match status" value="1"/>
</dbReference>
<dbReference type="PANTHER" id="PTHR36504">
    <property type="entry name" value="LIPOPOLYSACCHARIDE EXPORT SYSTEM PROTEIN LPTA"/>
    <property type="match status" value="1"/>
</dbReference>
<comment type="function">
    <text evidence="4">Involved in the assembly of lipopolysaccharide (LPS). Required for the translocation of LPS from the inner membrane to the outer membrane.</text>
</comment>
<dbReference type="InterPro" id="IPR052037">
    <property type="entry name" value="LPS_export_LptA"/>
</dbReference>
<dbReference type="GO" id="GO:0043165">
    <property type="term" value="P:Gram-negative-bacterium-type cell outer membrane assembly"/>
    <property type="evidence" value="ECO:0007669"/>
    <property type="project" value="UniProtKB-UniRule"/>
</dbReference>
<dbReference type="NCBIfam" id="TIGR03002">
    <property type="entry name" value="outer_YhbN_LptA"/>
    <property type="match status" value="1"/>
</dbReference>
<proteinExistence type="inferred from homology"/>
<feature type="compositionally biased region" description="Low complexity" evidence="5">
    <location>
        <begin position="222"/>
        <end position="235"/>
    </location>
</feature>
<evidence type="ECO:0000259" key="6">
    <source>
        <dbReference type="Pfam" id="PF03968"/>
    </source>
</evidence>
<dbReference type="InterPro" id="IPR014340">
    <property type="entry name" value="LptA"/>
</dbReference>
<organism evidence="7 8">
    <name type="scientific">Limnohabitans planktonicus II-D5</name>
    <dbReference type="NCBI Taxonomy" id="1293045"/>
    <lineage>
        <taxon>Bacteria</taxon>
        <taxon>Pseudomonadati</taxon>
        <taxon>Pseudomonadota</taxon>
        <taxon>Betaproteobacteria</taxon>
        <taxon>Burkholderiales</taxon>
        <taxon>Comamonadaceae</taxon>
        <taxon>Limnohabitans</taxon>
    </lineage>
</organism>
<evidence type="ECO:0000256" key="4">
    <source>
        <dbReference type="HAMAP-Rule" id="MF_01914"/>
    </source>
</evidence>
<feature type="domain" description="Organic solvent tolerance-like N-terminal" evidence="6">
    <location>
        <begin position="68"/>
        <end position="186"/>
    </location>
</feature>
<dbReference type="Gene3D" id="2.60.450.10">
    <property type="entry name" value="Lipopolysaccharide (LPS) transport protein A like domain"/>
    <property type="match status" value="1"/>
</dbReference>